<dbReference type="AlphaFoldDB" id="A0A9D1KKT3"/>
<gene>
    <name evidence="3" type="ORF">IAA98_03125</name>
</gene>
<evidence type="ECO:0000256" key="1">
    <source>
        <dbReference type="SAM" id="SignalP"/>
    </source>
</evidence>
<reference evidence="3" key="1">
    <citation type="submission" date="2020-10" db="EMBL/GenBank/DDBJ databases">
        <authorList>
            <person name="Gilroy R."/>
        </authorList>
    </citation>
    <scope>NUCLEOTIDE SEQUENCE</scope>
    <source>
        <strain evidence="3">ChiGjej1B1-24693</strain>
    </source>
</reference>
<evidence type="ECO:0000313" key="3">
    <source>
        <dbReference type="EMBL" id="HIT74554.1"/>
    </source>
</evidence>
<evidence type="ECO:0000313" key="4">
    <source>
        <dbReference type="Proteomes" id="UP000886842"/>
    </source>
</evidence>
<evidence type="ECO:0000259" key="2">
    <source>
        <dbReference type="Pfam" id="PF13472"/>
    </source>
</evidence>
<reference evidence="3" key="2">
    <citation type="journal article" date="2021" name="PeerJ">
        <title>Extensive microbial diversity within the chicken gut microbiome revealed by metagenomics and culture.</title>
        <authorList>
            <person name="Gilroy R."/>
            <person name="Ravi A."/>
            <person name="Getino M."/>
            <person name="Pursley I."/>
            <person name="Horton D.L."/>
            <person name="Alikhan N.F."/>
            <person name="Baker D."/>
            <person name="Gharbi K."/>
            <person name="Hall N."/>
            <person name="Watson M."/>
            <person name="Adriaenssens E.M."/>
            <person name="Foster-Nyarko E."/>
            <person name="Jarju S."/>
            <person name="Secka A."/>
            <person name="Antonio M."/>
            <person name="Oren A."/>
            <person name="Chaudhuri R.R."/>
            <person name="La Ragione R."/>
            <person name="Hildebrand F."/>
            <person name="Pallen M.J."/>
        </authorList>
    </citation>
    <scope>NUCLEOTIDE SEQUENCE</scope>
    <source>
        <strain evidence="3">ChiGjej1B1-24693</strain>
    </source>
</reference>
<protein>
    <recommendedName>
        <fullName evidence="2">SGNH hydrolase-type esterase domain-containing protein</fullName>
    </recommendedName>
</protein>
<organism evidence="3 4">
    <name type="scientific">Candidatus Avipropionibacterium avicola</name>
    <dbReference type="NCBI Taxonomy" id="2840701"/>
    <lineage>
        <taxon>Bacteria</taxon>
        <taxon>Bacillati</taxon>
        <taxon>Actinomycetota</taxon>
        <taxon>Actinomycetes</taxon>
        <taxon>Propionibacteriales</taxon>
        <taxon>Propionibacteriaceae</taxon>
        <taxon>Propionibacteriaceae incertae sedis</taxon>
        <taxon>Candidatus Avipropionibacterium</taxon>
    </lineage>
</organism>
<accession>A0A9D1KKT3</accession>
<dbReference type="PANTHER" id="PTHR43784:SF2">
    <property type="entry name" value="GDSL-LIKE LIPASE_ACYLHYDROLASE, PUTATIVE (AFU_ORTHOLOGUE AFUA_2G00820)-RELATED"/>
    <property type="match status" value="1"/>
</dbReference>
<proteinExistence type="predicted"/>
<comment type="caution">
    <text evidence="3">The sequence shown here is derived from an EMBL/GenBank/DDBJ whole genome shotgun (WGS) entry which is preliminary data.</text>
</comment>
<dbReference type="EMBL" id="DVLP01000088">
    <property type="protein sequence ID" value="HIT74554.1"/>
    <property type="molecule type" value="Genomic_DNA"/>
</dbReference>
<feature type="chain" id="PRO_5038342217" description="SGNH hydrolase-type esterase domain-containing protein" evidence="1">
    <location>
        <begin position="39"/>
        <end position="701"/>
    </location>
</feature>
<dbReference type="PANTHER" id="PTHR43784">
    <property type="entry name" value="GDSL-LIKE LIPASE/ACYLHYDROLASE, PUTATIVE (AFU_ORTHOLOGUE AFUA_2G00820)-RELATED"/>
    <property type="match status" value="1"/>
</dbReference>
<dbReference type="SUPFAM" id="SSF52266">
    <property type="entry name" value="SGNH hydrolase"/>
    <property type="match status" value="1"/>
</dbReference>
<dbReference type="InterPro" id="IPR053140">
    <property type="entry name" value="GDSL_Rv0518-like"/>
</dbReference>
<sequence length="701" mass="74574">MSTRTSPRRARALLPVAVMAVLAVLATLAPVAVPAAHADPDGSDLGRPRWVGGWTAAPLGAGSSTDTEQHQGFDDQTVRNVVHLQAGGDTVRIELSNAHGEQAIHLGAVTVAVHTGGGELDEATLREVTFGGHRDAVIGEGALLVSDPVDLEVDPGTDLAVSIHLSDPTGPVTWHQNAEATSYLADSDRTGETSGDGFAEISSWFFLSEVSVLSAQSRGTVVAFGDSITEGYRSTTDANLRYPDLLNERLRSGSPGLVHSVVNEGIGGNRLLTNSFGTVRDHLSAQSRFVRDVVARPNVERVIATFGTNDLASYGGNADGEPATVDDLVRGMQNLIAQAHAHDIEIMVGTIPPFGGSSIHNDRTEQVRQDYNTWVRISGEPDAVADFDQALRDPDDPERMRAAYDSGDHVHPGDQGYQAMADAIELRWVQGRGSQPAPVEDHLILGSLEMAQPMTGGTAQPVRLPVTNRASTPVTLTVRLDLPDGWQAEPVSLELDPGQDGVAELLVTPPQEPATATLTAAVDAGSVVVLGRPTAEVATVPTAERAVWALDFGGSDTPVLEGYRGISPEDVAEDQPVRWLDGTIDWRDRGNTDDLRRDFVLSDQPGTLRLTIPAGTHRVYLLTGDSSYAGGRLVVREGDSVVADTEDKLTAGEFRWLEFDLDGGDTGREVDLTFSVSGAGTWRVNALAVLDGEVGPDRTER</sequence>
<dbReference type="Proteomes" id="UP000886842">
    <property type="component" value="Unassembled WGS sequence"/>
</dbReference>
<dbReference type="Gene3D" id="2.60.120.430">
    <property type="entry name" value="Galactose-binding lectin"/>
    <property type="match status" value="1"/>
</dbReference>
<keyword evidence="1" id="KW-0732">Signal</keyword>
<feature type="domain" description="SGNH hydrolase-type esterase" evidence="2">
    <location>
        <begin position="223"/>
        <end position="419"/>
    </location>
</feature>
<dbReference type="InterPro" id="IPR036514">
    <property type="entry name" value="SGNH_hydro_sf"/>
</dbReference>
<dbReference type="Pfam" id="PF13472">
    <property type="entry name" value="Lipase_GDSL_2"/>
    <property type="match status" value="1"/>
</dbReference>
<dbReference type="InterPro" id="IPR013830">
    <property type="entry name" value="SGNH_hydro"/>
</dbReference>
<feature type="signal peptide" evidence="1">
    <location>
        <begin position="1"/>
        <end position="38"/>
    </location>
</feature>
<dbReference type="Gene3D" id="3.40.50.1110">
    <property type="entry name" value="SGNH hydrolase"/>
    <property type="match status" value="1"/>
</dbReference>
<dbReference type="CDD" id="cd01830">
    <property type="entry name" value="XynE_like"/>
    <property type="match status" value="1"/>
</dbReference>
<name>A0A9D1KKT3_9ACTN</name>